<dbReference type="SUPFAM" id="SSF52540">
    <property type="entry name" value="P-loop containing nucleoside triphosphate hydrolases"/>
    <property type="match status" value="1"/>
</dbReference>
<accession>A0A0F9G5I8</accession>
<organism evidence="1">
    <name type="scientific">marine sediment metagenome</name>
    <dbReference type="NCBI Taxonomy" id="412755"/>
    <lineage>
        <taxon>unclassified sequences</taxon>
        <taxon>metagenomes</taxon>
        <taxon>ecological metagenomes</taxon>
    </lineage>
</organism>
<evidence type="ECO:0008006" key="2">
    <source>
        <dbReference type="Google" id="ProtNLM"/>
    </source>
</evidence>
<dbReference type="InterPro" id="IPR027417">
    <property type="entry name" value="P-loop_NTPase"/>
</dbReference>
<dbReference type="Gene3D" id="3.40.50.300">
    <property type="entry name" value="P-loop containing nucleotide triphosphate hydrolases"/>
    <property type="match status" value="1"/>
</dbReference>
<dbReference type="EMBL" id="LAZR01027734">
    <property type="protein sequence ID" value="KKL64810.1"/>
    <property type="molecule type" value="Genomic_DNA"/>
</dbReference>
<protein>
    <recommendedName>
        <fullName evidence="2">Sulfotransferase domain-containing protein</fullName>
    </recommendedName>
</protein>
<comment type="caution">
    <text evidence="1">The sequence shown here is derived from an EMBL/GenBank/DDBJ whole genome shotgun (WGS) entry which is preliminary data.</text>
</comment>
<feature type="non-terminal residue" evidence="1">
    <location>
        <position position="344"/>
    </location>
</feature>
<gene>
    <name evidence="1" type="ORF">LCGC14_2161270</name>
</gene>
<dbReference type="AlphaFoldDB" id="A0A0F9G5I8"/>
<name>A0A0F9G5I8_9ZZZZ</name>
<evidence type="ECO:0000313" key="1">
    <source>
        <dbReference type="EMBL" id="KKL64810.1"/>
    </source>
</evidence>
<sequence>MVTGLSKSLRTIPIALGFPCDRRIDFWHQMYSGWLASKVGEVGLAKEYLSYADSMLAEGRLNPDLSVLRHNIGIGEGSIESMEATEDEIISLFLPQYTEETTGKYLIGDISEENIRSVIYGLEPGHHKDNIKTPRPHIMVMSTGRCGTMALHKLFRGSNLNSYHTYWFMTSAYSQWEMACRLYSGNHESLYSPAEWAATRAAEWLGENPMIGLNHMDTIFAPVFAAIHEKSKFVYLRRDPEKVFNSFYKKDQYKDGSNCFRPVLYDFDPDYQFSLPDITEEEGINYHITETEKFCRTFGKVMGDRWIEISADKLFAQDRDEISMLLEFTGSDIPLDNAVEHFKT</sequence>
<proteinExistence type="predicted"/>
<dbReference type="InterPro" id="IPR040632">
    <property type="entry name" value="Sulfotransfer_4"/>
</dbReference>
<dbReference type="Pfam" id="PF17784">
    <property type="entry name" value="Sulfotransfer_4"/>
    <property type="match status" value="1"/>
</dbReference>
<reference evidence="1" key="1">
    <citation type="journal article" date="2015" name="Nature">
        <title>Complex archaea that bridge the gap between prokaryotes and eukaryotes.</title>
        <authorList>
            <person name="Spang A."/>
            <person name="Saw J.H."/>
            <person name="Jorgensen S.L."/>
            <person name="Zaremba-Niedzwiedzka K."/>
            <person name="Martijn J."/>
            <person name="Lind A.E."/>
            <person name="van Eijk R."/>
            <person name="Schleper C."/>
            <person name="Guy L."/>
            <person name="Ettema T.J."/>
        </authorList>
    </citation>
    <scope>NUCLEOTIDE SEQUENCE</scope>
</reference>